<dbReference type="PANTHER" id="PTHR32119">
    <property type="entry name" value="OROTIDINE 5'-PHOSPHATE DECARBOXYLASE"/>
    <property type="match status" value="1"/>
</dbReference>
<accession>A0ABW1EMN8</accession>
<keyword evidence="11" id="KW-1185">Reference proteome</keyword>
<feature type="binding site" evidence="7">
    <location>
        <position position="140"/>
    </location>
    <ligand>
        <name>substrate</name>
    </ligand>
</feature>
<evidence type="ECO:0000313" key="10">
    <source>
        <dbReference type="EMBL" id="MFC5865323.1"/>
    </source>
</evidence>
<dbReference type="Gene3D" id="3.20.20.70">
    <property type="entry name" value="Aldolase class I"/>
    <property type="match status" value="1"/>
</dbReference>
<dbReference type="InterPro" id="IPR013785">
    <property type="entry name" value="Aldolase_TIM"/>
</dbReference>
<sequence length="260" mass="26979">MAEQVTRKAASECQPELSPYECARQRLIVALDFSAADSALSFADRLKDQCQWFKIGLELFIASGPAIVERLVERGHSVFLDLKLHDIPNTVASAVRSAGSLGASMLTIHASGGPVMLAAAREAAAKLPSPPQLLAVTVLTSMDEPQLAATGIPRSPVEQVRLLAQTGLDSGINGFVCSPQEAAALRALAGPSATLVTPGIRPSGSEVGDQKRIATPTSALADGASYLVVGRPITQAAQPELAAEAILLEIAEALAIAPTE</sequence>
<proteinExistence type="inferred from homology"/>
<comment type="subunit">
    <text evidence="7">Homodimer.</text>
</comment>
<dbReference type="Pfam" id="PF00215">
    <property type="entry name" value="OMPdecase"/>
    <property type="match status" value="1"/>
</dbReference>
<dbReference type="RefSeq" id="WP_263342312.1">
    <property type="nucleotide sequence ID" value="NZ_JAGSYH010000011.1"/>
</dbReference>
<feature type="binding site" evidence="7">
    <location>
        <position position="210"/>
    </location>
    <ligand>
        <name>substrate</name>
    </ligand>
</feature>
<feature type="active site" description="Proton donor" evidence="7">
    <location>
        <position position="83"/>
    </location>
</feature>
<reference evidence="11" key="1">
    <citation type="journal article" date="2019" name="Int. J. Syst. Evol. Microbiol.">
        <title>The Global Catalogue of Microorganisms (GCM) 10K type strain sequencing project: providing services to taxonomists for standard genome sequencing and annotation.</title>
        <authorList>
            <consortium name="The Broad Institute Genomics Platform"/>
            <consortium name="The Broad Institute Genome Sequencing Center for Infectious Disease"/>
            <person name="Wu L."/>
            <person name="Ma J."/>
        </authorList>
    </citation>
    <scope>NUCLEOTIDE SEQUENCE [LARGE SCALE GENOMIC DNA]</scope>
    <source>
        <strain evidence="11">JCM 4087</strain>
    </source>
</reference>
<evidence type="ECO:0000256" key="4">
    <source>
        <dbReference type="ARBA" id="ARBA00022975"/>
    </source>
</evidence>
<dbReference type="InterPro" id="IPR011060">
    <property type="entry name" value="RibuloseP-bd_barrel"/>
</dbReference>
<evidence type="ECO:0000256" key="1">
    <source>
        <dbReference type="ARBA" id="ARBA00002356"/>
    </source>
</evidence>
<dbReference type="EMBL" id="JBHSPH010000019">
    <property type="protein sequence ID" value="MFC5865323.1"/>
    <property type="molecule type" value="Genomic_DNA"/>
</dbReference>
<evidence type="ECO:0000259" key="9">
    <source>
        <dbReference type="SMART" id="SM00934"/>
    </source>
</evidence>
<dbReference type="SMART" id="SM00934">
    <property type="entry name" value="OMPdecase"/>
    <property type="match status" value="1"/>
</dbReference>
<evidence type="ECO:0000256" key="5">
    <source>
        <dbReference type="ARBA" id="ARBA00023239"/>
    </source>
</evidence>
<dbReference type="NCBIfam" id="TIGR01740">
    <property type="entry name" value="pyrF"/>
    <property type="match status" value="1"/>
</dbReference>
<dbReference type="InterPro" id="IPR014732">
    <property type="entry name" value="OMPdecase"/>
</dbReference>
<dbReference type="EC" id="4.1.1.23" evidence="7"/>
<evidence type="ECO:0000313" key="11">
    <source>
        <dbReference type="Proteomes" id="UP001596091"/>
    </source>
</evidence>
<feature type="binding site" evidence="7">
    <location>
        <position position="230"/>
    </location>
    <ligand>
        <name>substrate</name>
    </ligand>
</feature>
<gene>
    <name evidence="7 10" type="primary">pyrF</name>
    <name evidence="10" type="ORF">ACFPT7_23660</name>
</gene>
<evidence type="ECO:0000256" key="2">
    <source>
        <dbReference type="ARBA" id="ARBA00004861"/>
    </source>
</evidence>
<dbReference type="InterPro" id="IPR018089">
    <property type="entry name" value="OMPdecase_AS"/>
</dbReference>
<keyword evidence="4 7" id="KW-0665">Pyrimidine biosynthesis</keyword>
<keyword evidence="5 7" id="KW-0456">Lyase</keyword>
<dbReference type="InterPro" id="IPR001754">
    <property type="entry name" value="OMPdeCOase_dom"/>
</dbReference>
<dbReference type="Proteomes" id="UP001596091">
    <property type="component" value="Unassembled WGS sequence"/>
</dbReference>
<comment type="function">
    <text evidence="1 7">Catalyzes the decarboxylation of orotidine 5'-monophosphate (OMP) to uridine 5'-monophosphate (UMP).</text>
</comment>
<feature type="binding site" evidence="7">
    <location>
        <position position="231"/>
    </location>
    <ligand>
        <name>substrate</name>
    </ligand>
</feature>
<evidence type="ECO:0000256" key="8">
    <source>
        <dbReference type="RuleBase" id="RU000512"/>
    </source>
</evidence>
<comment type="caution">
    <text evidence="10">The sequence shown here is derived from an EMBL/GenBank/DDBJ whole genome shotgun (WGS) entry which is preliminary data.</text>
</comment>
<comment type="pathway">
    <text evidence="2 7 8">Pyrimidine metabolism; UMP biosynthesis via de novo pathway; UMP from orotate: step 2/2.</text>
</comment>
<organism evidence="10 11">
    <name type="scientific">Acidicapsa dinghuensis</name>
    <dbReference type="NCBI Taxonomy" id="2218256"/>
    <lineage>
        <taxon>Bacteria</taxon>
        <taxon>Pseudomonadati</taxon>
        <taxon>Acidobacteriota</taxon>
        <taxon>Terriglobia</taxon>
        <taxon>Terriglobales</taxon>
        <taxon>Acidobacteriaceae</taxon>
        <taxon>Acidicapsa</taxon>
    </lineage>
</organism>
<dbReference type="SUPFAM" id="SSF51366">
    <property type="entry name" value="Ribulose-phoshate binding barrel"/>
    <property type="match status" value="1"/>
</dbReference>
<feature type="binding site" evidence="7">
    <location>
        <position position="201"/>
    </location>
    <ligand>
        <name>substrate</name>
    </ligand>
</feature>
<keyword evidence="3 7" id="KW-0210">Decarboxylase</keyword>
<dbReference type="NCBIfam" id="NF001273">
    <property type="entry name" value="PRK00230.1"/>
    <property type="match status" value="1"/>
</dbReference>
<protein>
    <recommendedName>
        <fullName evidence="7">Orotidine 5'-phosphate decarboxylase</fullName>
        <ecNumber evidence="7">4.1.1.23</ecNumber>
    </recommendedName>
    <alternativeName>
        <fullName evidence="7">OMP decarboxylase</fullName>
        <shortName evidence="7">OMPDCase</shortName>
        <shortName evidence="7">OMPdecase</shortName>
    </alternativeName>
</protein>
<dbReference type="HAMAP" id="MF_01200_B">
    <property type="entry name" value="OMPdecase_type1_B"/>
    <property type="match status" value="1"/>
</dbReference>
<feature type="binding site" evidence="7">
    <location>
        <position position="54"/>
    </location>
    <ligand>
        <name>substrate</name>
    </ligand>
</feature>
<comment type="similarity">
    <text evidence="7">Belongs to the OMP decarboxylase family. Type 1 subfamily.</text>
</comment>
<dbReference type="PANTHER" id="PTHR32119:SF2">
    <property type="entry name" value="OROTIDINE 5'-PHOSPHATE DECARBOXYLASE"/>
    <property type="match status" value="1"/>
</dbReference>
<dbReference type="GO" id="GO:0004590">
    <property type="term" value="F:orotidine-5'-phosphate decarboxylase activity"/>
    <property type="evidence" value="ECO:0007669"/>
    <property type="project" value="UniProtKB-EC"/>
</dbReference>
<evidence type="ECO:0000256" key="3">
    <source>
        <dbReference type="ARBA" id="ARBA00022793"/>
    </source>
</evidence>
<feature type="binding site" evidence="7">
    <location>
        <position position="32"/>
    </location>
    <ligand>
        <name>substrate</name>
    </ligand>
</feature>
<comment type="catalytic activity">
    <reaction evidence="6 7 8">
        <text>orotidine 5'-phosphate + H(+) = UMP + CO2</text>
        <dbReference type="Rhea" id="RHEA:11596"/>
        <dbReference type="ChEBI" id="CHEBI:15378"/>
        <dbReference type="ChEBI" id="CHEBI:16526"/>
        <dbReference type="ChEBI" id="CHEBI:57538"/>
        <dbReference type="ChEBI" id="CHEBI:57865"/>
        <dbReference type="EC" id="4.1.1.23"/>
    </reaction>
</comment>
<dbReference type="PROSITE" id="PS00156">
    <property type="entry name" value="OMPDECASE"/>
    <property type="match status" value="1"/>
</dbReference>
<evidence type="ECO:0000256" key="6">
    <source>
        <dbReference type="ARBA" id="ARBA00049157"/>
    </source>
</evidence>
<dbReference type="CDD" id="cd04725">
    <property type="entry name" value="OMP_decarboxylase_like"/>
    <property type="match status" value="1"/>
</dbReference>
<name>A0ABW1EMN8_9BACT</name>
<feature type="domain" description="Orotidine 5'-phosphate decarboxylase" evidence="9">
    <location>
        <begin position="26"/>
        <end position="246"/>
    </location>
</feature>
<evidence type="ECO:0000256" key="7">
    <source>
        <dbReference type="HAMAP-Rule" id="MF_01200"/>
    </source>
</evidence>
<dbReference type="InterPro" id="IPR047596">
    <property type="entry name" value="OMPdecase_bac"/>
</dbReference>
<feature type="binding site" evidence="7">
    <location>
        <begin position="81"/>
        <end position="90"/>
    </location>
    <ligand>
        <name>substrate</name>
    </ligand>
</feature>